<name>A0A1I2MMQ5_9BACT</name>
<accession>A0A1I2MMQ5</accession>
<feature type="transmembrane region" description="Helical" evidence="8">
    <location>
        <begin position="311"/>
        <end position="335"/>
    </location>
</feature>
<organism evidence="9 10">
    <name type="scientific">Pontibacter chinhatensis</name>
    <dbReference type="NCBI Taxonomy" id="1436961"/>
    <lineage>
        <taxon>Bacteria</taxon>
        <taxon>Pseudomonadati</taxon>
        <taxon>Bacteroidota</taxon>
        <taxon>Cytophagia</taxon>
        <taxon>Cytophagales</taxon>
        <taxon>Hymenobacteraceae</taxon>
        <taxon>Pontibacter</taxon>
    </lineage>
</organism>
<feature type="transmembrane region" description="Helical" evidence="8">
    <location>
        <begin position="342"/>
        <end position="359"/>
    </location>
</feature>
<dbReference type="OrthoDB" id="847252at2"/>
<dbReference type="STRING" id="1436961.SAMN05421739_101409"/>
<dbReference type="GO" id="GO:0005886">
    <property type="term" value="C:plasma membrane"/>
    <property type="evidence" value="ECO:0007669"/>
    <property type="project" value="UniProtKB-SubCell"/>
</dbReference>
<proteinExistence type="inferred from homology"/>
<evidence type="ECO:0000256" key="4">
    <source>
        <dbReference type="ARBA" id="ARBA00022692"/>
    </source>
</evidence>
<keyword evidence="3" id="KW-0808">Transferase</keyword>
<evidence type="ECO:0000256" key="3">
    <source>
        <dbReference type="ARBA" id="ARBA00022679"/>
    </source>
</evidence>
<keyword evidence="2" id="KW-1003">Cell membrane</keyword>
<gene>
    <name evidence="9" type="ORF">SAMN05421739_101409</name>
</gene>
<feature type="transmembrane region" description="Helical" evidence="8">
    <location>
        <begin position="196"/>
        <end position="217"/>
    </location>
</feature>
<evidence type="ECO:0000256" key="1">
    <source>
        <dbReference type="ARBA" id="ARBA00004651"/>
    </source>
</evidence>
<keyword evidence="5 8" id="KW-1133">Transmembrane helix</keyword>
<feature type="transmembrane region" description="Helical" evidence="8">
    <location>
        <begin position="144"/>
        <end position="161"/>
    </location>
</feature>
<keyword evidence="4 8" id="KW-0812">Transmembrane</keyword>
<evidence type="ECO:0000313" key="9">
    <source>
        <dbReference type="EMBL" id="SFF92835.1"/>
    </source>
</evidence>
<dbReference type="Proteomes" id="UP000198724">
    <property type="component" value="Unassembled WGS sequence"/>
</dbReference>
<evidence type="ECO:0000256" key="5">
    <source>
        <dbReference type="ARBA" id="ARBA00022989"/>
    </source>
</evidence>
<protein>
    <recommendedName>
        <fullName evidence="11">DUF2029 domain-containing protein</fullName>
    </recommendedName>
</protein>
<evidence type="ECO:0000256" key="6">
    <source>
        <dbReference type="ARBA" id="ARBA00023136"/>
    </source>
</evidence>
<evidence type="ECO:0000256" key="2">
    <source>
        <dbReference type="ARBA" id="ARBA00022475"/>
    </source>
</evidence>
<comment type="subcellular location">
    <subcellularLocation>
        <location evidence="1">Cell membrane</location>
        <topology evidence="1">Multi-pass membrane protein</topology>
    </subcellularLocation>
</comment>
<evidence type="ECO:0008006" key="11">
    <source>
        <dbReference type="Google" id="ProtNLM"/>
    </source>
</evidence>
<dbReference type="AlphaFoldDB" id="A0A1I2MMQ5"/>
<sequence length="419" mass="47107">MPTKKLLTAQHAWAIAIVLAGIILLIGEIINERFWMHDLEVYYRTAARMLQGEEIYRIASDGHYVYKYSPTAGLYFIPLTLLPFSAAKIFFWLLLLFLTVAVLQVLFQMAAHDDTYPSAKQKNTVLLLAFLAVGAHVHREWHLGQVNFVLLALYVLLLVCWRREQHVAVGAILAASLFIKPFGLIFLPYLVLRKNFSALLATAITVVLLGLLPFVLYPSPEAFTGLYNGWFQELLIELGAKQDLLQSGNHTIFSVLARYTPLQFILTTEAAIKVYQISLLALIGLYILYFVRAGAGLRQRTIYDVAVLVAFIPLFAVTSLNAFLFTLPCMVLLLYHFAGLPNVAKVLTVTGCVLVGINIRDLMGGELYRFLESISIYTFGTMALLAALTMLRLKQARQQNQTPHEPQRNKILQEQVSKV</sequence>
<feature type="transmembrane region" description="Helical" evidence="8">
    <location>
        <begin position="12"/>
        <end position="30"/>
    </location>
</feature>
<comment type="similarity">
    <text evidence="7">Belongs to the glycosyltransferase 87 family.</text>
</comment>
<feature type="transmembrane region" description="Helical" evidence="8">
    <location>
        <begin position="274"/>
        <end position="291"/>
    </location>
</feature>
<feature type="transmembrane region" description="Helical" evidence="8">
    <location>
        <begin position="168"/>
        <end position="190"/>
    </location>
</feature>
<dbReference type="InterPro" id="IPR018584">
    <property type="entry name" value="GT87"/>
</dbReference>
<evidence type="ECO:0000256" key="7">
    <source>
        <dbReference type="ARBA" id="ARBA00024033"/>
    </source>
</evidence>
<keyword evidence="6 8" id="KW-0472">Membrane</keyword>
<evidence type="ECO:0000313" key="10">
    <source>
        <dbReference type="Proteomes" id="UP000198724"/>
    </source>
</evidence>
<evidence type="ECO:0000256" key="8">
    <source>
        <dbReference type="SAM" id="Phobius"/>
    </source>
</evidence>
<keyword evidence="10" id="KW-1185">Reference proteome</keyword>
<dbReference type="RefSeq" id="WP_092098518.1">
    <property type="nucleotide sequence ID" value="NZ_FOOT01000001.1"/>
</dbReference>
<feature type="transmembrane region" description="Helical" evidence="8">
    <location>
        <begin position="89"/>
        <end position="111"/>
    </location>
</feature>
<dbReference type="Pfam" id="PF09594">
    <property type="entry name" value="GT87"/>
    <property type="match status" value="1"/>
</dbReference>
<dbReference type="GO" id="GO:0016758">
    <property type="term" value="F:hexosyltransferase activity"/>
    <property type="evidence" value="ECO:0007669"/>
    <property type="project" value="InterPro"/>
</dbReference>
<feature type="transmembrane region" description="Helical" evidence="8">
    <location>
        <begin position="374"/>
        <end position="393"/>
    </location>
</feature>
<reference evidence="10" key="1">
    <citation type="submission" date="2016-10" db="EMBL/GenBank/DDBJ databases">
        <authorList>
            <person name="Varghese N."/>
            <person name="Submissions S."/>
        </authorList>
    </citation>
    <scope>NUCLEOTIDE SEQUENCE [LARGE SCALE GENOMIC DNA]</scope>
    <source>
        <strain evidence="10">LP51</strain>
    </source>
</reference>
<dbReference type="EMBL" id="FOOT01000001">
    <property type="protein sequence ID" value="SFF92835.1"/>
    <property type="molecule type" value="Genomic_DNA"/>
</dbReference>